<keyword evidence="2" id="KW-0815">Transposition</keyword>
<comment type="similarity">
    <text evidence="1">Belongs to the transposase 11 family.</text>
</comment>
<dbReference type="Proteomes" id="UP000283087">
    <property type="component" value="Unassembled WGS sequence"/>
</dbReference>
<evidence type="ECO:0000256" key="4">
    <source>
        <dbReference type="ARBA" id="ARBA00023172"/>
    </source>
</evidence>
<feature type="domain" description="Transposase IS4-like" evidence="5">
    <location>
        <begin position="2"/>
        <end position="176"/>
    </location>
</feature>
<dbReference type="GO" id="GO:0003677">
    <property type="term" value="F:DNA binding"/>
    <property type="evidence" value="ECO:0007669"/>
    <property type="project" value="UniProtKB-KW"/>
</dbReference>
<evidence type="ECO:0000256" key="2">
    <source>
        <dbReference type="ARBA" id="ARBA00022578"/>
    </source>
</evidence>
<dbReference type="GO" id="GO:0006313">
    <property type="term" value="P:DNA transposition"/>
    <property type="evidence" value="ECO:0007669"/>
    <property type="project" value="InterPro"/>
</dbReference>
<dbReference type="EMBL" id="RQXW01000005">
    <property type="protein sequence ID" value="RTE66515.1"/>
    <property type="molecule type" value="Genomic_DNA"/>
</dbReference>
<dbReference type="RefSeq" id="WP_126158114.1">
    <property type="nucleotide sequence ID" value="NZ_RQXW01000005.1"/>
</dbReference>
<protein>
    <submittedName>
        <fullName evidence="6">IS5 family transposase</fullName>
    </submittedName>
</protein>
<reference evidence="6 7" key="1">
    <citation type="submission" date="2018-11" db="EMBL/GenBank/DDBJ databases">
        <title>The draft genome sequence of Amphritea opalescens ANRC-JH13T.</title>
        <authorList>
            <person name="Fang Z."/>
            <person name="Zhang Y."/>
            <person name="Han X."/>
        </authorList>
    </citation>
    <scope>NUCLEOTIDE SEQUENCE [LARGE SCALE GENOMIC DNA]</scope>
    <source>
        <strain evidence="6 7">ANRC-JH13</strain>
    </source>
</reference>
<evidence type="ECO:0000259" key="5">
    <source>
        <dbReference type="Pfam" id="PF01609"/>
    </source>
</evidence>
<sequence>LKEGTIVDATIIEAASSTKNKAKARDPEMHQTQKGKQWFFGLKAHIGVDARTGLTHSLSTTAANVHDITETENLLHGEESFISADSGYRGAQKREELKDIEADWLIAEMPSKVRLLKQHPRINKQPIRTEYLKASIRAKVEHPFRIIKRQFGFRKVIYRGLAKNDNKLAMLFALANVFRVDQMIRAARG</sequence>
<dbReference type="OrthoDB" id="9774608at2"/>
<dbReference type="Pfam" id="PF01609">
    <property type="entry name" value="DDE_Tnp_1"/>
    <property type="match status" value="1"/>
</dbReference>
<proteinExistence type="inferred from homology"/>
<dbReference type="NCBIfam" id="NF033581">
    <property type="entry name" value="transpos_IS5_4"/>
    <property type="match status" value="1"/>
</dbReference>
<evidence type="ECO:0000256" key="1">
    <source>
        <dbReference type="ARBA" id="ARBA00010075"/>
    </source>
</evidence>
<dbReference type="GO" id="GO:0004803">
    <property type="term" value="F:transposase activity"/>
    <property type="evidence" value="ECO:0007669"/>
    <property type="project" value="InterPro"/>
</dbReference>
<accession>A0A430KSL7</accession>
<dbReference type="PANTHER" id="PTHR35604">
    <property type="entry name" value="TRANSPOSASE INSH FOR INSERTION SEQUENCE ELEMENT IS5A-RELATED"/>
    <property type="match status" value="1"/>
</dbReference>
<keyword evidence="7" id="KW-1185">Reference proteome</keyword>
<organism evidence="6 7">
    <name type="scientific">Amphritea opalescens</name>
    <dbReference type="NCBI Taxonomy" id="2490544"/>
    <lineage>
        <taxon>Bacteria</taxon>
        <taxon>Pseudomonadati</taxon>
        <taxon>Pseudomonadota</taxon>
        <taxon>Gammaproteobacteria</taxon>
        <taxon>Oceanospirillales</taxon>
        <taxon>Oceanospirillaceae</taxon>
        <taxon>Amphritea</taxon>
    </lineage>
</organism>
<dbReference type="PANTHER" id="PTHR35604:SF2">
    <property type="entry name" value="TRANSPOSASE INSH FOR INSERTION SEQUENCE ELEMENT IS5A-RELATED"/>
    <property type="match status" value="1"/>
</dbReference>
<feature type="non-terminal residue" evidence="6">
    <location>
        <position position="1"/>
    </location>
</feature>
<name>A0A430KSL7_9GAMM</name>
<dbReference type="InterPro" id="IPR002559">
    <property type="entry name" value="Transposase_11"/>
</dbReference>
<keyword evidence="3" id="KW-0238">DNA-binding</keyword>
<evidence type="ECO:0000313" key="6">
    <source>
        <dbReference type="EMBL" id="RTE66515.1"/>
    </source>
</evidence>
<keyword evidence="4" id="KW-0233">DNA recombination</keyword>
<dbReference type="InterPro" id="IPR047959">
    <property type="entry name" value="Transpos_IS5"/>
</dbReference>
<dbReference type="AlphaFoldDB" id="A0A430KSL7"/>
<evidence type="ECO:0000256" key="3">
    <source>
        <dbReference type="ARBA" id="ARBA00023125"/>
    </source>
</evidence>
<comment type="caution">
    <text evidence="6">The sequence shown here is derived from an EMBL/GenBank/DDBJ whole genome shotgun (WGS) entry which is preliminary data.</text>
</comment>
<evidence type="ECO:0000313" key="7">
    <source>
        <dbReference type="Proteomes" id="UP000283087"/>
    </source>
</evidence>
<gene>
    <name evidence="6" type="ORF">EH243_07930</name>
</gene>